<comment type="caution">
    <text evidence="1">The sequence shown here is derived from an EMBL/GenBank/DDBJ whole genome shotgun (WGS) entry which is preliminary data.</text>
</comment>
<sequence>MDVVKTYLCIFFKMELKRTLKKSALFNHFNNANDASYAYK</sequence>
<evidence type="ECO:0000313" key="1">
    <source>
        <dbReference type="EMBL" id="GGF82901.1"/>
    </source>
</evidence>
<accession>A0A917FGF7</accession>
<proteinExistence type="predicted"/>
<dbReference type="EMBL" id="BMKR01000011">
    <property type="protein sequence ID" value="GGF82901.1"/>
    <property type="molecule type" value="Genomic_DNA"/>
</dbReference>
<organism evidence="1 2">
    <name type="scientific">Paenibacillus albidus</name>
    <dbReference type="NCBI Taxonomy" id="2041023"/>
    <lineage>
        <taxon>Bacteria</taxon>
        <taxon>Bacillati</taxon>
        <taxon>Bacillota</taxon>
        <taxon>Bacilli</taxon>
        <taxon>Bacillales</taxon>
        <taxon>Paenibacillaceae</taxon>
        <taxon>Paenibacillus</taxon>
    </lineage>
</organism>
<keyword evidence="2" id="KW-1185">Reference proteome</keyword>
<reference evidence="1" key="1">
    <citation type="journal article" date="2014" name="Int. J. Syst. Evol. Microbiol.">
        <title>Complete genome sequence of Corynebacterium casei LMG S-19264T (=DSM 44701T), isolated from a smear-ripened cheese.</title>
        <authorList>
            <consortium name="US DOE Joint Genome Institute (JGI-PGF)"/>
            <person name="Walter F."/>
            <person name="Albersmeier A."/>
            <person name="Kalinowski J."/>
            <person name="Ruckert C."/>
        </authorList>
    </citation>
    <scope>NUCLEOTIDE SEQUENCE</scope>
    <source>
        <strain evidence="1">CGMCC 1.16134</strain>
    </source>
</reference>
<name>A0A917FGF7_9BACL</name>
<evidence type="ECO:0000313" key="2">
    <source>
        <dbReference type="Proteomes" id="UP000637643"/>
    </source>
</evidence>
<dbReference type="Proteomes" id="UP000637643">
    <property type="component" value="Unassembled WGS sequence"/>
</dbReference>
<gene>
    <name evidence="1" type="ORF">GCM10010912_30010</name>
</gene>
<reference evidence="1" key="2">
    <citation type="submission" date="2020-09" db="EMBL/GenBank/DDBJ databases">
        <authorList>
            <person name="Sun Q."/>
            <person name="Zhou Y."/>
        </authorList>
    </citation>
    <scope>NUCLEOTIDE SEQUENCE</scope>
    <source>
        <strain evidence="1">CGMCC 1.16134</strain>
    </source>
</reference>
<protein>
    <submittedName>
        <fullName evidence="1">Uncharacterized protein</fullName>
    </submittedName>
</protein>
<dbReference type="AlphaFoldDB" id="A0A917FGF7"/>